<name>A0A380TD02_9ZZZZ</name>
<feature type="transmembrane region" description="Helical" evidence="1">
    <location>
        <begin position="69"/>
        <end position="91"/>
    </location>
</feature>
<keyword evidence="1" id="KW-1133">Transmembrane helix</keyword>
<reference evidence="2" key="1">
    <citation type="submission" date="2018-07" db="EMBL/GenBank/DDBJ databases">
        <authorList>
            <person name="Quirk P.G."/>
            <person name="Krulwich T.A."/>
        </authorList>
    </citation>
    <scope>NUCLEOTIDE SEQUENCE</scope>
</reference>
<feature type="transmembrane region" description="Helical" evidence="1">
    <location>
        <begin position="139"/>
        <end position="158"/>
    </location>
</feature>
<dbReference type="EMBL" id="UIDG01000135">
    <property type="protein sequence ID" value="SUS05891.1"/>
    <property type="molecule type" value="Genomic_DNA"/>
</dbReference>
<keyword evidence="1" id="KW-0472">Membrane</keyword>
<sequence length="190" mass="20414">MRTNHDDTLRTVVGAAAIVAPVLHCTTDAMEWLQGGFSRWQLWLNYCAFLPMPWLLLGVYAVRARQLATTALVGALLYGAAFTYFASTTLFALQMQVSDYEVLWQQLSSLYTVHGAVMVAGGLLFSWAAWQGRAVPRPAVALFAAGLLVNLGLAVVPAPDLLQTAGTAIRNAGIVWMGCALLSDGPSREG</sequence>
<evidence type="ECO:0000313" key="2">
    <source>
        <dbReference type="EMBL" id="SUS05891.1"/>
    </source>
</evidence>
<feature type="transmembrane region" description="Helical" evidence="1">
    <location>
        <begin position="111"/>
        <end position="130"/>
    </location>
</feature>
<organism evidence="2">
    <name type="scientific">metagenome</name>
    <dbReference type="NCBI Taxonomy" id="256318"/>
    <lineage>
        <taxon>unclassified sequences</taxon>
        <taxon>metagenomes</taxon>
    </lineage>
</organism>
<evidence type="ECO:0000256" key="1">
    <source>
        <dbReference type="SAM" id="Phobius"/>
    </source>
</evidence>
<keyword evidence="1" id="KW-0812">Transmembrane</keyword>
<dbReference type="AlphaFoldDB" id="A0A380TD02"/>
<proteinExistence type="predicted"/>
<accession>A0A380TD02</accession>
<feature type="transmembrane region" description="Helical" evidence="1">
    <location>
        <begin position="43"/>
        <end position="62"/>
    </location>
</feature>
<protein>
    <submittedName>
        <fullName evidence="2">Putative membrane protein</fullName>
    </submittedName>
</protein>
<gene>
    <name evidence="2" type="ORF">DF3PB_220028</name>
</gene>